<dbReference type="EMBL" id="JAVHNR010000010">
    <property type="protein sequence ID" value="KAK6331987.1"/>
    <property type="molecule type" value="Genomic_DNA"/>
</dbReference>
<protein>
    <submittedName>
        <fullName evidence="9">ATP-dependent helicase NAM7</fullName>
    </submittedName>
</protein>
<dbReference type="GO" id="GO:0016787">
    <property type="term" value="F:hydrolase activity"/>
    <property type="evidence" value="ECO:0007669"/>
    <property type="project" value="UniProtKB-KW"/>
</dbReference>
<comment type="similarity">
    <text evidence="1">Belongs to the DNA2/NAM7 helicase family.</text>
</comment>
<feature type="domain" description="DNA2/NAM7 helicase helicase" evidence="7">
    <location>
        <begin position="407"/>
        <end position="787"/>
    </location>
</feature>
<dbReference type="GO" id="GO:0005524">
    <property type="term" value="F:ATP binding"/>
    <property type="evidence" value="ECO:0007669"/>
    <property type="project" value="UniProtKB-KW"/>
</dbReference>
<feature type="domain" description="DNA2/NAM7 helicase-like C-terminal" evidence="8">
    <location>
        <begin position="795"/>
        <end position="986"/>
    </location>
</feature>
<sequence length="1034" mass="116474">MSSIDSDDSFSFDPDLARRFRSITLDDTEIEFEPRKPNAKEKADIKRGRWAIIEGRIDTDGSMQKMFESDRTVPVKFHHNHTPDQKHRLQMRVPMPTDQNAKGMATFDLVEESASDAPGARVWYYPNPSAPDTIIITASFRKSPIAIPEGNRQFSHETYDFMDLIRARESRGDLTRLEFVCSRNEGLVYILDNFASHIPATRSMNVIKDVYSSHRQFREIWCSAAKLDYESLKSAWLKINLHGLPGRHVKLSEKMYRVVLGFPSPKPEDTRLLKMKEGEKFRIIWPSALQGSKKGDLKGVITRFDEQLIHSSTDIFLALTLYVPDQLAPTFLVSTSFDILPSFDKTLLQRQKAAAKMVHRLQLEPGGVRNPQHDIFDTILFGAPTKPFERSEEALVAQTRCIRAAGLNEKQAQAVISSLGCQMSLVQGPPGTGKSRTAVRAVEAHFKSDIAHPGAVLAGAPSNTATDNLVNSWLELSKNDDILRHLYVVRFSSSDFYHLECRRRSSLASRPPLAEDENNDRGDDGEEWAIEGRYKIRFIETASDDINTRRREVLRSIERNRAPGSDLSIEDQYRLKYGTTQRIPTPGDHPPGPSSFRVSDDDLFEPTEEKNDEYYDRLYQKLMNRYSRTTYHNPGGTREGEGREKQTEKEEEEEKGEREKEEEGEETEEEEKPNYPYEVSLAARMYDTDPSWLDQVTDYLSGNLSTQETKIFHTQRDLLRKDVLGKADIVFGTCFGLGDRSVRSAGGKLVVIDEAGQASEIETIVPIAIPSVQQVILFGDHKQLPPINIYDIKIYTQSLLERLATLSSEQSSRSNARFHILEQNYRSVPGIVEFFSGFWYESLLQPTASLEPIAALSKIPPISWIETTSDEGVSENGSKYNLGNLMAITELVRALVAKDSTLENRIAIIAMYGAQVGLLKEKIRDFPAIKVGIVNSFQGSERDIIILDLVRASTGPGRIIGFLSETRRLNVAVSRARLHLIVVGKKSWYAHSSSFNYGRAKFPALQNLATAFPHLSLPSPPSVGGTSQATHFGF</sequence>
<evidence type="ECO:0000256" key="4">
    <source>
        <dbReference type="ARBA" id="ARBA00022806"/>
    </source>
</evidence>
<dbReference type="InterPro" id="IPR047187">
    <property type="entry name" value="SF1_C_Upf1"/>
</dbReference>
<feature type="region of interest" description="Disordered" evidence="6">
    <location>
        <begin position="580"/>
        <end position="676"/>
    </location>
</feature>
<organism evidence="9 10">
    <name type="scientific">Orbilia javanica</name>
    <dbReference type="NCBI Taxonomy" id="47235"/>
    <lineage>
        <taxon>Eukaryota</taxon>
        <taxon>Fungi</taxon>
        <taxon>Dikarya</taxon>
        <taxon>Ascomycota</taxon>
        <taxon>Pezizomycotina</taxon>
        <taxon>Orbiliomycetes</taxon>
        <taxon>Orbiliales</taxon>
        <taxon>Orbiliaceae</taxon>
        <taxon>Orbilia</taxon>
    </lineage>
</organism>
<evidence type="ECO:0000313" key="9">
    <source>
        <dbReference type="EMBL" id="KAK6331987.1"/>
    </source>
</evidence>
<keyword evidence="4 9" id="KW-0347">Helicase</keyword>
<dbReference type="Pfam" id="PF13086">
    <property type="entry name" value="AAA_11"/>
    <property type="match status" value="1"/>
</dbReference>
<dbReference type="InterPro" id="IPR041677">
    <property type="entry name" value="DNA2/NAM7_AAA_11"/>
</dbReference>
<gene>
    <name evidence="9" type="primary">UPF1_1</name>
    <name evidence="9" type="ORF">TWF718_002524</name>
</gene>
<dbReference type="AlphaFoldDB" id="A0AAN8MNJ7"/>
<feature type="compositionally biased region" description="Basic and acidic residues" evidence="6">
    <location>
        <begin position="607"/>
        <end position="619"/>
    </location>
</feature>
<dbReference type="SUPFAM" id="SSF52540">
    <property type="entry name" value="P-loop containing nucleoside triphosphate hydrolases"/>
    <property type="match status" value="1"/>
</dbReference>
<evidence type="ECO:0000256" key="5">
    <source>
        <dbReference type="ARBA" id="ARBA00022840"/>
    </source>
</evidence>
<proteinExistence type="inferred from homology"/>
<dbReference type="PANTHER" id="PTHR43788">
    <property type="entry name" value="DNA2/NAM7 HELICASE FAMILY MEMBER"/>
    <property type="match status" value="1"/>
</dbReference>
<keyword evidence="5" id="KW-0067">ATP-binding</keyword>
<evidence type="ECO:0000259" key="7">
    <source>
        <dbReference type="Pfam" id="PF13086"/>
    </source>
</evidence>
<evidence type="ECO:0000256" key="3">
    <source>
        <dbReference type="ARBA" id="ARBA00022801"/>
    </source>
</evidence>
<keyword evidence="10" id="KW-1185">Reference proteome</keyword>
<evidence type="ECO:0000256" key="6">
    <source>
        <dbReference type="SAM" id="MobiDB-lite"/>
    </source>
</evidence>
<evidence type="ECO:0000256" key="2">
    <source>
        <dbReference type="ARBA" id="ARBA00022741"/>
    </source>
</evidence>
<keyword evidence="3" id="KW-0378">Hydrolase</keyword>
<accession>A0AAN8MNJ7</accession>
<evidence type="ECO:0000259" key="8">
    <source>
        <dbReference type="Pfam" id="PF13087"/>
    </source>
</evidence>
<dbReference type="GO" id="GO:0043139">
    <property type="term" value="F:5'-3' DNA helicase activity"/>
    <property type="evidence" value="ECO:0007669"/>
    <property type="project" value="TreeGrafter"/>
</dbReference>
<dbReference type="Proteomes" id="UP001313282">
    <property type="component" value="Unassembled WGS sequence"/>
</dbReference>
<dbReference type="InterPro" id="IPR041679">
    <property type="entry name" value="DNA2/NAM7-like_C"/>
</dbReference>
<feature type="compositionally biased region" description="Acidic residues" evidence="6">
    <location>
        <begin position="662"/>
        <end position="671"/>
    </location>
</feature>
<feature type="compositionally biased region" description="Basic and acidic residues" evidence="6">
    <location>
        <begin position="638"/>
        <end position="648"/>
    </location>
</feature>
<dbReference type="PANTHER" id="PTHR43788:SF8">
    <property type="entry name" value="DNA-BINDING PROTEIN SMUBP-2"/>
    <property type="match status" value="1"/>
</dbReference>
<reference evidence="9 10" key="1">
    <citation type="submission" date="2019-10" db="EMBL/GenBank/DDBJ databases">
        <authorList>
            <person name="Palmer J.M."/>
        </authorList>
    </citation>
    <scope>NUCLEOTIDE SEQUENCE [LARGE SCALE GENOMIC DNA]</scope>
    <source>
        <strain evidence="9 10">TWF718</strain>
    </source>
</reference>
<dbReference type="InterPro" id="IPR027417">
    <property type="entry name" value="P-loop_NTPase"/>
</dbReference>
<evidence type="ECO:0000313" key="10">
    <source>
        <dbReference type="Proteomes" id="UP001313282"/>
    </source>
</evidence>
<comment type="caution">
    <text evidence="9">The sequence shown here is derived from an EMBL/GenBank/DDBJ whole genome shotgun (WGS) entry which is preliminary data.</text>
</comment>
<keyword evidence="2" id="KW-0547">Nucleotide-binding</keyword>
<dbReference type="Pfam" id="PF13087">
    <property type="entry name" value="AAA_12"/>
    <property type="match status" value="1"/>
</dbReference>
<evidence type="ECO:0000256" key="1">
    <source>
        <dbReference type="ARBA" id="ARBA00007913"/>
    </source>
</evidence>
<dbReference type="InterPro" id="IPR050534">
    <property type="entry name" value="Coronavir_polyprotein_1ab"/>
</dbReference>
<name>A0AAN8MNJ7_9PEZI</name>
<dbReference type="Gene3D" id="3.40.50.300">
    <property type="entry name" value="P-loop containing nucleotide triphosphate hydrolases"/>
    <property type="match status" value="2"/>
</dbReference>
<dbReference type="CDD" id="cd18808">
    <property type="entry name" value="SF1_C_Upf1"/>
    <property type="match status" value="1"/>
</dbReference>